<accession>A0A4Q1D1M9</accession>
<dbReference type="InterPro" id="IPR022719">
    <property type="entry name" value="Motility-assoc_prot_GldM_C"/>
</dbReference>
<dbReference type="Pfam" id="PF21601">
    <property type="entry name" value="GldM_2nd"/>
    <property type="match status" value="1"/>
</dbReference>
<keyword evidence="6" id="KW-1185">Reference proteome</keyword>
<dbReference type="Pfam" id="PF12080">
    <property type="entry name" value="GldM_4th"/>
    <property type="match status" value="1"/>
</dbReference>
<dbReference type="Pfam" id="PF12081">
    <property type="entry name" value="GldM_1st"/>
    <property type="match status" value="1"/>
</dbReference>
<feature type="domain" description="Gliding motility-associated protein GldM N-terminal" evidence="2">
    <location>
        <begin position="30"/>
        <end position="221"/>
    </location>
</feature>
<dbReference type="InterPro" id="IPR048406">
    <property type="entry name" value="GldM_Ig-like-2"/>
</dbReference>
<evidence type="ECO:0000259" key="2">
    <source>
        <dbReference type="Pfam" id="PF12081"/>
    </source>
</evidence>
<dbReference type="InterPro" id="IPR022720">
    <property type="entry name" value="Motility-assoc_prot_GldM_N"/>
</dbReference>
<feature type="domain" description="Gliding motility-associated protein GldM C-terminal" evidence="1">
    <location>
        <begin position="404"/>
        <end position="509"/>
    </location>
</feature>
<dbReference type="InterPro" id="IPR048405">
    <property type="entry name" value="GldM_Ig-like-1"/>
</dbReference>
<name>A0A4Q1D1M9_9BACT</name>
<feature type="domain" description="Gliding motility-associated protein GldM first immunoglobulin-like" evidence="3">
    <location>
        <begin position="228"/>
        <end position="321"/>
    </location>
</feature>
<dbReference type="NCBIfam" id="TIGR03517">
    <property type="entry name" value="GldM_gliding"/>
    <property type="match status" value="1"/>
</dbReference>
<evidence type="ECO:0000259" key="4">
    <source>
        <dbReference type="Pfam" id="PF21602"/>
    </source>
</evidence>
<dbReference type="Proteomes" id="UP000290545">
    <property type="component" value="Unassembled WGS sequence"/>
</dbReference>
<dbReference type="OrthoDB" id="1490890at2"/>
<evidence type="ECO:0000259" key="3">
    <source>
        <dbReference type="Pfam" id="PF21601"/>
    </source>
</evidence>
<evidence type="ECO:0000313" key="5">
    <source>
        <dbReference type="EMBL" id="RXK81778.1"/>
    </source>
</evidence>
<dbReference type="Pfam" id="PF21602">
    <property type="entry name" value="GldM_3rd"/>
    <property type="match status" value="1"/>
</dbReference>
<comment type="caution">
    <text evidence="5">The sequence shown here is derived from an EMBL/GenBank/DDBJ whole genome shotgun (WGS) entry which is preliminary data.</text>
</comment>
<sequence length="512" mass="55556">MSLPAEPRQKMINMMYLVLTALLALNVSSEILNAFKTVNNSLTHANEMVEEKNDAVFKSFEAKMKDEQTRERAALWKPKADAAKKLADETYQYIDALKQQLKVESKLEKGPNGEEIFAEENIDAPTRLFISEPLKKGPELLQKLTDFKNNLLAIDPSLKTEFGNTLPLDLAVPVSKTGEKNQKWEESYFHMTPTIAAITILSKFQNDVRNSEAMVVDYLHKKVGEVVLVYDQFQAIASQSSQYLMPGQELVITGGVGAFSKAALPTVTVDGAVVALNADGVAEYKTTVGGAGAYTKKMRISYKKPDGTEGVLEKDIQYTVGSPTGASVSADKVKVLYIALDNELSVSGGNVGDEKVQVSINNGTLNKTGAGKYIAKPAKPGMATVHVVADGKATDFEFRVKTVPDPIAMVGKEKGGRVLTNAIKAQQGVRAELENFVFDGVQFNVTSYVVYATGAGFTTPMYEQNGGAYFNAASKRIMNKLQAGSTLVIDEIKATGPGGQTRSLQPLVFNCY</sequence>
<dbReference type="RefSeq" id="WP_129005175.1">
    <property type="nucleotide sequence ID" value="NZ_SDHZ01000003.1"/>
</dbReference>
<dbReference type="AlphaFoldDB" id="A0A4Q1D1M9"/>
<dbReference type="EMBL" id="SDHZ01000003">
    <property type="protein sequence ID" value="RXK81778.1"/>
    <property type="molecule type" value="Genomic_DNA"/>
</dbReference>
<evidence type="ECO:0000313" key="6">
    <source>
        <dbReference type="Proteomes" id="UP000290545"/>
    </source>
</evidence>
<organism evidence="5 6">
    <name type="scientific">Filimonas effusa</name>
    <dbReference type="NCBI Taxonomy" id="2508721"/>
    <lineage>
        <taxon>Bacteria</taxon>
        <taxon>Pseudomonadati</taxon>
        <taxon>Bacteroidota</taxon>
        <taxon>Chitinophagia</taxon>
        <taxon>Chitinophagales</taxon>
        <taxon>Chitinophagaceae</taxon>
        <taxon>Filimonas</taxon>
    </lineage>
</organism>
<feature type="domain" description="Gliding motility-associated protein GldM second immunoglobulin-like" evidence="4">
    <location>
        <begin position="326"/>
        <end position="401"/>
    </location>
</feature>
<proteinExistence type="predicted"/>
<protein>
    <submittedName>
        <fullName evidence="5">Gliding motility protein GldM</fullName>
    </submittedName>
</protein>
<evidence type="ECO:0000259" key="1">
    <source>
        <dbReference type="Pfam" id="PF12080"/>
    </source>
</evidence>
<gene>
    <name evidence="5" type="primary">gldM</name>
    <name evidence="5" type="ORF">ESB13_18475</name>
</gene>
<dbReference type="InterPro" id="IPR019859">
    <property type="entry name" value="Motility-assoc_prot_GldM"/>
</dbReference>
<reference evidence="5 6" key="1">
    <citation type="submission" date="2019-01" db="EMBL/GenBank/DDBJ databases">
        <title>Filimonas sp. strain TTM-71.</title>
        <authorList>
            <person name="Chen W.-M."/>
        </authorList>
    </citation>
    <scope>NUCLEOTIDE SEQUENCE [LARGE SCALE GENOMIC DNA]</scope>
    <source>
        <strain evidence="5 6">TTM-71</strain>
    </source>
</reference>